<evidence type="ECO:0000313" key="1">
    <source>
        <dbReference type="EMBL" id="KAL2794848.1"/>
    </source>
</evidence>
<evidence type="ECO:0000313" key="2">
    <source>
        <dbReference type="Proteomes" id="UP001610563"/>
    </source>
</evidence>
<protein>
    <submittedName>
        <fullName evidence="1">Uncharacterized protein</fullName>
    </submittedName>
</protein>
<reference evidence="1 2" key="1">
    <citation type="submission" date="2024-07" db="EMBL/GenBank/DDBJ databases">
        <title>Section-level genome sequencing and comparative genomics of Aspergillus sections Usti and Cavernicolus.</title>
        <authorList>
            <consortium name="Lawrence Berkeley National Laboratory"/>
            <person name="Nybo J.L."/>
            <person name="Vesth T.C."/>
            <person name="Theobald S."/>
            <person name="Frisvad J.C."/>
            <person name="Larsen T.O."/>
            <person name="Kjaerboelling I."/>
            <person name="Rothschild-Mancinelli K."/>
            <person name="Lyhne E.K."/>
            <person name="Kogle M.E."/>
            <person name="Barry K."/>
            <person name="Clum A."/>
            <person name="Na H."/>
            <person name="Ledsgaard L."/>
            <person name="Lin J."/>
            <person name="Lipzen A."/>
            <person name="Kuo A."/>
            <person name="Riley R."/>
            <person name="Mondo S."/>
            <person name="Labutti K."/>
            <person name="Haridas S."/>
            <person name="Pangalinan J."/>
            <person name="Salamov A.A."/>
            <person name="Simmons B.A."/>
            <person name="Magnuson J.K."/>
            <person name="Chen J."/>
            <person name="Drula E."/>
            <person name="Henrissat B."/>
            <person name="Wiebenga A."/>
            <person name="Lubbers R.J."/>
            <person name="Gomes A.C."/>
            <person name="Makela M.R."/>
            <person name="Stajich J."/>
            <person name="Grigoriev I.V."/>
            <person name="Mortensen U.H."/>
            <person name="De Vries R.P."/>
            <person name="Baker S.E."/>
            <person name="Andersen M.R."/>
        </authorList>
    </citation>
    <scope>NUCLEOTIDE SEQUENCE [LARGE SCALE GENOMIC DNA]</scope>
    <source>
        <strain evidence="1 2">CBS 209.92</strain>
    </source>
</reference>
<keyword evidence="2" id="KW-1185">Reference proteome</keyword>
<dbReference type="Proteomes" id="UP001610563">
    <property type="component" value="Unassembled WGS sequence"/>
</dbReference>
<organism evidence="1 2">
    <name type="scientific">Aspergillus keveii</name>
    <dbReference type="NCBI Taxonomy" id="714993"/>
    <lineage>
        <taxon>Eukaryota</taxon>
        <taxon>Fungi</taxon>
        <taxon>Dikarya</taxon>
        <taxon>Ascomycota</taxon>
        <taxon>Pezizomycotina</taxon>
        <taxon>Eurotiomycetes</taxon>
        <taxon>Eurotiomycetidae</taxon>
        <taxon>Eurotiales</taxon>
        <taxon>Aspergillaceae</taxon>
        <taxon>Aspergillus</taxon>
        <taxon>Aspergillus subgen. Nidulantes</taxon>
    </lineage>
</organism>
<proteinExistence type="predicted"/>
<dbReference type="EMBL" id="JBFTWV010000040">
    <property type="protein sequence ID" value="KAL2794848.1"/>
    <property type="molecule type" value="Genomic_DNA"/>
</dbReference>
<gene>
    <name evidence="1" type="ORF">BJX66DRAFT_337458</name>
</gene>
<sequence>MLYEFFSVIERIHLYPETFIIRPGGAHNLNDVMRVLTHDERHLVTFTIGNKPKQKATKAIRTSARREGMETLLAALSVLRNEWDLKRPPLLCVATTTGISDKRDILLVFYSLYLSMLVVPHRDKKRRWRIGLWRVASGLCLLDLVCCGMEVRTGRIVGVGVADVRTGRVERKAVGYTISREAVGEWMFENLAQRASERVVLEEKAVTLTF</sequence>
<accession>A0ABR4G754</accession>
<name>A0ABR4G754_9EURO</name>
<comment type="caution">
    <text evidence="1">The sequence shown here is derived from an EMBL/GenBank/DDBJ whole genome shotgun (WGS) entry which is preliminary data.</text>
</comment>